<keyword evidence="4" id="KW-0804">Transcription</keyword>
<dbReference type="AlphaFoldDB" id="A0A6I3KZS9"/>
<dbReference type="SMART" id="SM00862">
    <property type="entry name" value="Trans_reg_C"/>
    <property type="match status" value="1"/>
</dbReference>
<dbReference type="InterPro" id="IPR027417">
    <property type="entry name" value="P-loop_NTPase"/>
</dbReference>
<dbReference type="GO" id="GO:0000160">
    <property type="term" value="P:phosphorelay signal transduction system"/>
    <property type="evidence" value="ECO:0007669"/>
    <property type="project" value="InterPro"/>
</dbReference>
<evidence type="ECO:0000313" key="8">
    <source>
        <dbReference type="Proteomes" id="UP000432464"/>
    </source>
</evidence>
<dbReference type="InterPro" id="IPR036388">
    <property type="entry name" value="WH-like_DNA-bd_sf"/>
</dbReference>
<dbReference type="PANTHER" id="PTHR35807:SF1">
    <property type="entry name" value="TRANSCRIPTIONAL REGULATOR REDD"/>
    <property type="match status" value="1"/>
</dbReference>
<comment type="caution">
    <text evidence="7">The sequence shown here is derived from an EMBL/GenBank/DDBJ whole genome shotgun (WGS) entry which is preliminary data.</text>
</comment>
<dbReference type="GO" id="GO:0003677">
    <property type="term" value="F:DNA binding"/>
    <property type="evidence" value="ECO:0007669"/>
    <property type="project" value="UniProtKB-UniRule"/>
</dbReference>
<dbReference type="Pfam" id="PF03704">
    <property type="entry name" value="BTAD"/>
    <property type="match status" value="1"/>
</dbReference>
<reference evidence="7 8" key="1">
    <citation type="submission" date="2019-11" db="EMBL/GenBank/DDBJ databases">
        <title>Nocardia sp. nov. CT2-14 isolated from soil.</title>
        <authorList>
            <person name="Kanchanasin P."/>
            <person name="Tanasupawat S."/>
            <person name="Yuki M."/>
            <person name="Kudo T."/>
        </authorList>
    </citation>
    <scope>NUCLEOTIDE SEQUENCE [LARGE SCALE GENOMIC DNA]</scope>
    <source>
        <strain evidence="7 8">CT2-14</strain>
    </source>
</reference>
<feature type="DNA-binding region" description="OmpR/PhoB-type" evidence="5">
    <location>
        <begin position="1"/>
        <end position="104"/>
    </location>
</feature>
<evidence type="ECO:0000259" key="6">
    <source>
        <dbReference type="PROSITE" id="PS51755"/>
    </source>
</evidence>
<comment type="similarity">
    <text evidence="1">Belongs to the AfsR/DnrI/RedD regulatory family.</text>
</comment>
<dbReference type="Gene3D" id="1.25.40.10">
    <property type="entry name" value="Tetratricopeptide repeat domain"/>
    <property type="match status" value="2"/>
</dbReference>
<keyword evidence="8" id="KW-1185">Reference proteome</keyword>
<dbReference type="Gene3D" id="1.10.10.10">
    <property type="entry name" value="Winged helix-like DNA-binding domain superfamily/Winged helix DNA-binding domain"/>
    <property type="match status" value="1"/>
</dbReference>
<sequence>MAGPVKVEYSLFGAIEARVDGAVTTLGGPKQRCVLAVLLAQRGTVVSVDRLTDALWYDDPPAKALVSLRSYVSNLRKCLTAPDAEADSGMARLQTWPLGYQLTLLAGDRLDLATFEHLVEDGRAALGRDDAGTGFDKLTLALKLWRGTPFGEFADRDFAYAEVLRYSALRRLAIEARFDAALRLGGSSELIPEIEAALANDPVHEQLWAHLMLSLYRAGRGSDALGAFERARETLDREVGAPPGANLRALYRQIGDNSADLPLETRAPASAVATDPAARAAPALVGRTAELESLTASAARARAGSGTLVVVTGESGIGKTALADAVTVTARRAGMAVAWAAHPAGIRVPQLWMWIQILRRLGDEFGEPGRNAVRRAVPSVVDALVPEWNAADTAAAPGAAATGFHLFEGIVTALAELAAMRPLLLVVDDLHLADAASGGALLLLGARVARLPIQIVGTWTYFGSGRPVNRHLHERLIGASGIVAVRLRGIDRDAVGDLIEQLTGVPATPELAAHLWTHARGNPFYIKELVRAAKAGERPVGAAGPDPDAIPDAINAAVGRRLAVLDKPGRRALAAAAVIGPEFDVATLSDILDSPVPAVRARLRPAYETGLLDEHRERPGVFCFSHGLLRDAVLARIPVAERTAVHAAIASDRAAALATSPYEEAIAAADHAWRAGTELNTHAALEIHETVIQRALARSAYADIVTLAEHALQACRRLPAKPELLKRQSALWLHLAGARGILHGQTSASALAAVQRAFELGEQVDGRDFYGAAAMRCMMLCARGRLDEAEVVANGLRARYAMSNDSGAGVASHFVDIMITALRGDMDAMLIRARHMLAAFPPPETINDPTHFFHPRVYCWMGLMEALRGDRDAAVECCRMSLELARTRGDVFNILAARLTLVEVYAVLGVVAGTADAAAVVHRDLSTAGGEQWAACAKVVEVWARTLAAENADPAAAFEAFEAITADGSTVMVPFFLALLADIESHHHRTDQALGLLARARDIADATGEHVWDRLLSDRVDTLHPDADPE</sequence>
<keyword evidence="3 5" id="KW-0238">DNA-binding</keyword>
<evidence type="ECO:0000256" key="5">
    <source>
        <dbReference type="PROSITE-ProRule" id="PRU01091"/>
    </source>
</evidence>
<evidence type="ECO:0000256" key="4">
    <source>
        <dbReference type="ARBA" id="ARBA00023163"/>
    </source>
</evidence>
<evidence type="ECO:0000256" key="3">
    <source>
        <dbReference type="ARBA" id="ARBA00023125"/>
    </source>
</evidence>
<dbReference type="Proteomes" id="UP000432464">
    <property type="component" value="Unassembled WGS sequence"/>
</dbReference>
<name>A0A6I3KZS9_9NOCA</name>
<evidence type="ECO:0000256" key="2">
    <source>
        <dbReference type="ARBA" id="ARBA00023015"/>
    </source>
</evidence>
<dbReference type="InterPro" id="IPR011990">
    <property type="entry name" value="TPR-like_helical_dom_sf"/>
</dbReference>
<dbReference type="Pfam" id="PF13191">
    <property type="entry name" value="AAA_16"/>
    <property type="match status" value="1"/>
</dbReference>
<dbReference type="SMART" id="SM01043">
    <property type="entry name" value="BTAD"/>
    <property type="match status" value="1"/>
</dbReference>
<dbReference type="SUPFAM" id="SSF48452">
    <property type="entry name" value="TPR-like"/>
    <property type="match status" value="2"/>
</dbReference>
<dbReference type="SUPFAM" id="SSF46894">
    <property type="entry name" value="C-terminal effector domain of the bipartite response regulators"/>
    <property type="match status" value="1"/>
</dbReference>
<dbReference type="InterPro" id="IPR051677">
    <property type="entry name" value="AfsR-DnrI-RedD_regulator"/>
</dbReference>
<dbReference type="CDD" id="cd15831">
    <property type="entry name" value="BTAD"/>
    <property type="match status" value="1"/>
</dbReference>
<keyword evidence="2" id="KW-0805">Transcription regulation</keyword>
<organism evidence="7 8">
    <name type="scientific">Nocardia aurantiaca</name>
    <dbReference type="NCBI Taxonomy" id="2675850"/>
    <lineage>
        <taxon>Bacteria</taxon>
        <taxon>Bacillati</taxon>
        <taxon>Actinomycetota</taxon>
        <taxon>Actinomycetes</taxon>
        <taxon>Mycobacteriales</taxon>
        <taxon>Nocardiaceae</taxon>
        <taxon>Nocardia</taxon>
    </lineage>
</organism>
<proteinExistence type="inferred from homology"/>
<protein>
    <submittedName>
        <fullName evidence="7">AAA family ATPase</fullName>
    </submittedName>
</protein>
<feature type="domain" description="OmpR/PhoB-type" evidence="6">
    <location>
        <begin position="1"/>
        <end position="104"/>
    </location>
</feature>
<gene>
    <name evidence="7" type="ORF">GLP40_17290</name>
</gene>
<evidence type="ECO:0000313" key="7">
    <source>
        <dbReference type="EMBL" id="MTE14508.1"/>
    </source>
</evidence>
<dbReference type="GO" id="GO:0006355">
    <property type="term" value="P:regulation of DNA-templated transcription"/>
    <property type="evidence" value="ECO:0007669"/>
    <property type="project" value="InterPro"/>
</dbReference>
<dbReference type="PANTHER" id="PTHR35807">
    <property type="entry name" value="TRANSCRIPTIONAL REGULATOR REDD-RELATED"/>
    <property type="match status" value="1"/>
</dbReference>
<dbReference type="InterPro" id="IPR005158">
    <property type="entry name" value="BTAD"/>
</dbReference>
<dbReference type="InterPro" id="IPR001867">
    <property type="entry name" value="OmpR/PhoB-type_DNA-bd"/>
</dbReference>
<dbReference type="EMBL" id="WMBB01000007">
    <property type="protein sequence ID" value="MTE14508.1"/>
    <property type="molecule type" value="Genomic_DNA"/>
</dbReference>
<dbReference type="Pfam" id="PF00486">
    <property type="entry name" value="Trans_reg_C"/>
    <property type="match status" value="1"/>
</dbReference>
<evidence type="ECO:0000256" key="1">
    <source>
        <dbReference type="ARBA" id="ARBA00005820"/>
    </source>
</evidence>
<dbReference type="RefSeq" id="WP_154788925.1">
    <property type="nucleotide sequence ID" value="NZ_WMBB01000007.1"/>
</dbReference>
<dbReference type="InterPro" id="IPR016032">
    <property type="entry name" value="Sig_transdc_resp-reg_C-effctor"/>
</dbReference>
<dbReference type="SUPFAM" id="SSF52540">
    <property type="entry name" value="P-loop containing nucleoside triphosphate hydrolases"/>
    <property type="match status" value="1"/>
</dbReference>
<accession>A0A6I3KZS9</accession>
<dbReference type="PROSITE" id="PS51755">
    <property type="entry name" value="OMPR_PHOB"/>
    <property type="match status" value="1"/>
</dbReference>
<dbReference type="InterPro" id="IPR041664">
    <property type="entry name" value="AAA_16"/>
</dbReference>